<sequence>MMAPVGVINSQWHDVEAVQRLVLSFLSPIDLVRMSSLNKSFHRSTMHSQSLILTGDDDARLARCGYGQLVPYFHHSRTLRVSLSFALPNELLHLTRFRQLEDVSLVDVASLGDRHLASLTTHAEKLKRLHVDGCHELVCPPLSLPAATQLKFSNNLKLQSLAIESPCTSLSKVHITSCPSFVAFNTLMAAAPNVHTADFTQSNGLVRFHCQLTWQHLRTLVLDRCAQLAYLEVQAPALTSIRVHHCARLHQAILCSDKLRSADFSLLPALQTLYLDCPQLIRLNVTGSYALQSTGVTLECPLLTSNKFHRDGVPAFQAVVFR</sequence>
<organism evidence="1">
    <name type="scientific">Aphanomyces astaci</name>
    <name type="common">Crayfish plague agent</name>
    <dbReference type="NCBI Taxonomy" id="112090"/>
    <lineage>
        <taxon>Eukaryota</taxon>
        <taxon>Sar</taxon>
        <taxon>Stramenopiles</taxon>
        <taxon>Oomycota</taxon>
        <taxon>Saprolegniomycetes</taxon>
        <taxon>Saprolegniales</taxon>
        <taxon>Verrucalvaceae</taxon>
        <taxon>Aphanomyces</taxon>
    </lineage>
</organism>
<dbReference type="OrthoDB" id="10038642at2759"/>
<gene>
    <name evidence="1" type="ORF">H257_03613</name>
</gene>
<dbReference type="VEuPathDB" id="FungiDB:H257_03613"/>
<evidence type="ECO:0000313" key="1">
    <source>
        <dbReference type="EMBL" id="ETV84393.1"/>
    </source>
</evidence>
<proteinExistence type="predicted"/>
<dbReference type="Gene3D" id="3.80.10.10">
    <property type="entry name" value="Ribonuclease Inhibitor"/>
    <property type="match status" value="1"/>
</dbReference>
<accession>W4GZP2</accession>
<reference evidence="1" key="1">
    <citation type="submission" date="2013-12" db="EMBL/GenBank/DDBJ databases">
        <title>The Genome Sequence of Aphanomyces astaci APO3.</title>
        <authorList>
            <consortium name="The Broad Institute Genomics Platform"/>
            <person name="Russ C."/>
            <person name="Tyler B."/>
            <person name="van West P."/>
            <person name="Dieguez-Uribeondo J."/>
            <person name="Young S.K."/>
            <person name="Zeng Q."/>
            <person name="Gargeya S."/>
            <person name="Fitzgerald M."/>
            <person name="Abouelleil A."/>
            <person name="Alvarado L."/>
            <person name="Chapman S.B."/>
            <person name="Gainer-Dewar J."/>
            <person name="Goldberg J."/>
            <person name="Griggs A."/>
            <person name="Gujja S."/>
            <person name="Hansen M."/>
            <person name="Howarth C."/>
            <person name="Imamovic A."/>
            <person name="Ireland A."/>
            <person name="Larimer J."/>
            <person name="McCowan C."/>
            <person name="Murphy C."/>
            <person name="Pearson M."/>
            <person name="Poon T.W."/>
            <person name="Priest M."/>
            <person name="Roberts A."/>
            <person name="Saif S."/>
            <person name="Shea T."/>
            <person name="Sykes S."/>
            <person name="Wortman J."/>
            <person name="Nusbaum C."/>
            <person name="Birren B."/>
        </authorList>
    </citation>
    <scope>NUCLEOTIDE SEQUENCE [LARGE SCALE GENOMIC DNA]</scope>
    <source>
        <strain evidence="1">APO3</strain>
    </source>
</reference>
<dbReference type="EMBL" id="KI913119">
    <property type="protein sequence ID" value="ETV84393.1"/>
    <property type="molecule type" value="Genomic_DNA"/>
</dbReference>
<dbReference type="STRING" id="112090.W4GZP2"/>
<dbReference type="GeneID" id="20805609"/>
<protein>
    <recommendedName>
        <fullName evidence="2">F-box domain-containing protein</fullName>
    </recommendedName>
</protein>
<dbReference type="SUPFAM" id="SSF52058">
    <property type="entry name" value="L domain-like"/>
    <property type="match status" value="1"/>
</dbReference>
<evidence type="ECO:0008006" key="2">
    <source>
        <dbReference type="Google" id="ProtNLM"/>
    </source>
</evidence>
<name>W4GZP2_APHAT</name>
<dbReference type="InterPro" id="IPR032675">
    <property type="entry name" value="LRR_dom_sf"/>
</dbReference>
<dbReference type="RefSeq" id="XP_009826085.1">
    <property type="nucleotide sequence ID" value="XM_009827783.1"/>
</dbReference>
<dbReference type="AlphaFoldDB" id="W4GZP2"/>